<keyword evidence="2" id="KW-0812">Transmembrane</keyword>
<feature type="region of interest" description="Disordered" evidence="1">
    <location>
        <begin position="446"/>
        <end position="477"/>
    </location>
</feature>
<evidence type="ECO:0000256" key="2">
    <source>
        <dbReference type="SAM" id="Phobius"/>
    </source>
</evidence>
<evidence type="ECO:0000313" key="3">
    <source>
        <dbReference type="EMBL" id="OEH77808.1"/>
    </source>
</evidence>
<proteinExistence type="predicted"/>
<dbReference type="VEuPathDB" id="ToxoDB:cyc_06372"/>
<feature type="compositionally biased region" description="Low complexity" evidence="1">
    <location>
        <begin position="448"/>
        <end position="460"/>
    </location>
</feature>
<keyword evidence="2" id="KW-1133">Transmembrane helix</keyword>
<feature type="region of interest" description="Disordered" evidence="1">
    <location>
        <begin position="862"/>
        <end position="887"/>
    </location>
</feature>
<dbReference type="Proteomes" id="UP000095192">
    <property type="component" value="Unassembled WGS sequence"/>
</dbReference>
<evidence type="ECO:0000256" key="1">
    <source>
        <dbReference type="SAM" id="MobiDB-lite"/>
    </source>
</evidence>
<reference evidence="3 4" key="1">
    <citation type="journal article" date="2016" name="BMC Genomics">
        <title>Comparative genomics reveals Cyclospora cayetanensis possesses coccidia-like metabolism and invasion components but unique surface antigens.</title>
        <authorList>
            <person name="Liu S."/>
            <person name="Wang L."/>
            <person name="Zheng H."/>
            <person name="Xu Z."/>
            <person name="Roellig D.M."/>
            <person name="Li N."/>
            <person name="Frace M.A."/>
            <person name="Tang K."/>
            <person name="Arrowood M.J."/>
            <person name="Moss D.M."/>
            <person name="Zhang L."/>
            <person name="Feng Y."/>
            <person name="Xiao L."/>
        </authorList>
    </citation>
    <scope>NUCLEOTIDE SEQUENCE [LARGE SCALE GENOMIC DNA]</scope>
    <source>
        <strain evidence="3 4">CHN_HEN01</strain>
    </source>
</reference>
<evidence type="ECO:0000313" key="4">
    <source>
        <dbReference type="Proteomes" id="UP000095192"/>
    </source>
</evidence>
<protein>
    <submittedName>
        <fullName evidence="3">Uncharacterized protein</fullName>
    </submittedName>
</protein>
<gene>
    <name evidence="3" type="ORF">cyc_06372</name>
</gene>
<keyword evidence="4" id="KW-1185">Reference proteome</keyword>
<organism evidence="3 4">
    <name type="scientific">Cyclospora cayetanensis</name>
    <dbReference type="NCBI Taxonomy" id="88456"/>
    <lineage>
        <taxon>Eukaryota</taxon>
        <taxon>Sar</taxon>
        <taxon>Alveolata</taxon>
        <taxon>Apicomplexa</taxon>
        <taxon>Conoidasida</taxon>
        <taxon>Coccidia</taxon>
        <taxon>Eucoccidiorida</taxon>
        <taxon>Eimeriorina</taxon>
        <taxon>Eimeriidae</taxon>
        <taxon>Cyclospora</taxon>
    </lineage>
</organism>
<keyword evidence="2" id="KW-0472">Membrane</keyword>
<dbReference type="AlphaFoldDB" id="A0A1D3D2Y2"/>
<dbReference type="EMBL" id="JROU02000981">
    <property type="protein sequence ID" value="OEH77808.1"/>
    <property type="molecule type" value="Genomic_DNA"/>
</dbReference>
<name>A0A1D3D2Y2_9EIME</name>
<accession>A0A1D3D2Y2</accession>
<feature type="transmembrane region" description="Helical" evidence="2">
    <location>
        <begin position="830"/>
        <end position="851"/>
    </location>
</feature>
<feature type="region of interest" description="Disordered" evidence="1">
    <location>
        <begin position="32"/>
        <end position="52"/>
    </location>
</feature>
<dbReference type="InParanoid" id="A0A1D3D2Y2"/>
<comment type="caution">
    <text evidence="3">The sequence shown here is derived from an EMBL/GenBank/DDBJ whole genome shotgun (WGS) entry which is preliminary data.</text>
</comment>
<dbReference type="VEuPathDB" id="ToxoDB:LOC34622550"/>
<sequence>MRARKLRSGAAAAILGFLVADHGSHIRASAFPFPGAHSHTEDASPSKGSGISGTVQGGDVAAAALFGGGFFGSRASNANISLSILSPAASSAPLSATVAEVLQQAVTSATDAVNGAAEHAAEAYTMGIEQARSKTSKWWTSEGPQRAAEAAREITEGAASIASGAASEAQRQLYALGSLLEDKLPGAADTAYSTAKSASSAAGVAAKELSAAAKDAESAFLAWAGHIKEELEGGSSEAVTKTAEQAAAAAEVARKAAVDAAEKATVAAREARRTLVVLGNRVHSESEGAAQSALKAARETVDKAEKAVATVEHAADTARAALASWGALLGQTLHAGTRHVRGAAEVAAGAAKDLADSLQNVASSASSAAETLESTAYAVSSGAEHGAEKADRVIDVLASNASKPLIGLFMPWVGGQNVQEEPKVSAEEGEKEAAVVEQAIPGCHCPESATATASSSPQEGEIGGSGEDEGAACNCPSGNNSESILDATQRLLGLGAPVLEEATGTEKASEGAEPAETAGLSSVIQKAGERILSALPILNPKMDLRPTDSAAWLGSSAVLKSETDATLSSDPAQNREVVEALPPVYKEGIPLDCDPLPPYRDCIAQCDSVEAKANDSQEPAPATQGLSSYEYSKKRACYLACVSKWIDTTIPGCMDSNGKVVAGTPPAAQFRSTTTTSTTPLPVTTTVPEALTDAKREPAGTSWGPFLERLQRKEEQHSDEPKENTQSSGLSWFFTESETTTTTTTTVPPNKGLLDSLFNKSQETQQSDEQKAAIPSWLSGSAWGDWKRALTSKVMGKVATDDATTNADSTQAEEENHRDLGESEATNSNAIILGTAAAVLLLALIFVIVVLRRWEAHHRERTRVAERQQVPPSQRGDMQQPLMQQQA</sequence>
<feature type="region of interest" description="Disordered" evidence="1">
    <location>
        <begin position="801"/>
        <end position="823"/>
    </location>
</feature>